<proteinExistence type="predicted"/>
<name>A0A4S2MW94_9PEZI</name>
<protein>
    <submittedName>
        <fullName evidence="2">Uncharacterized protein</fullName>
    </submittedName>
</protein>
<evidence type="ECO:0000313" key="3">
    <source>
        <dbReference type="Proteomes" id="UP000298138"/>
    </source>
</evidence>
<accession>A0A4S2MW94</accession>
<dbReference type="EMBL" id="ML220122">
    <property type="protein sequence ID" value="TGZ80796.1"/>
    <property type="molecule type" value="Genomic_DNA"/>
</dbReference>
<evidence type="ECO:0000313" key="2">
    <source>
        <dbReference type="EMBL" id="TGZ80796.1"/>
    </source>
</evidence>
<keyword evidence="1" id="KW-0472">Membrane</keyword>
<sequence>MTPTPGQPPLYVLIIFDMLTVMFFLTLLYLILAILITAPPIKNWAHRTPILRHIREVGDELRVDWDGVKYDIAGIVRCGRGWSESEEVDLGWGETWASEETLCEKILEGNYGEEEEWVVVRL</sequence>
<reference evidence="2 3" key="1">
    <citation type="submission" date="2019-04" db="EMBL/GenBank/DDBJ databases">
        <title>Comparative genomics and transcriptomics to analyze fruiting body development in filamentous ascomycetes.</title>
        <authorList>
            <consortium name="DOE Joint Genome Institute"/>
            <person name="Lutkenhaus R."/>
            <person name="Traeger S."/>
            <person name="Breuer J."/>
            <person name="Kuo A."/>
            <person name="Lipzen A."/>
            <person name="Pangilinan J."/>
            <person name="Dilworth D."/>
            <person name="Sandor L."/>
            <person name="Poggeler S."/>
            <person name="Barry K."/>
            <person name="Grigoriev I.V."/>
            <person name="Nowrousian M."/>
        </authorList>
    </citation>
    <scope>NUCLEOTIDE SEQUENCE [LARGE SCALE GENOMIC DNA]</scope>
    <source>
        <strain evidence="2 3">CBS 389.68</strain>
    </source>
</reference>
<keyword evidence="3" id="KW-1185">Reference proteome</keyword>
<dbReference type="Proteomes" id="UP000298138">
    <property type="component" value="Unassembled WGS sequence"/>
</dbReference>
<dbReference type="AlphaFoldDB" id="A0A4S2MW94"/>
<gene>
    <name evidence="2" type="ORF">EX30DRAFT_371839</name>
</gene>
<feature type="transmembrane region" description="Helical" evidence="1">
    <location>
        <begin position="12"/>
        <end position="38"/>
    </location>
</feature>
<dbReference type="InParanoid" id="A0A4S2MW94"/>
<evidence type="ECO:0000256" key="1">
    <source>
        <dbReference type="SAM" id="Phobius"/>
    </source>
</evidence>
<keyword evidence="1" id="KW-0812">Transmembrane</keyword>
<keyword evidence="1" id="KW-1133">Transmembrane helix</keyword>
<organism evidence="2 3">
    <name type="scientific">Ascodesmis nigricans</name>
    <dbReference type="NCBI Taxonomy" id="341454"/>
    <lineage>
        <taxon>Eukaryota</taxon>
        <taxon>Fungi</taxon>
        <taxon>Dikarya</taxon>
        <taxon>Ascomycota</taxon>
        <taxon>Pezizomycotina</taxon>
        <taxon>Pezizomycetes</taxon>
        <taxon>Pezizales</taxon>
        <taxon>Ascodesmidaceae</taxon>
        <taxon>Ascodesmis</taxon>
    </lineage>
</organism>